<keyword evidence="1" id="KW-1133">Transmembrane helix</keyword>
<name>A0A2A6RNB6_9CHLR</name>
<accession>A0A2A6RNB6</accession>
<dbReference type="RefSeq" id="WP_097642759.1">
    <property type="nucleotide sequence ID" value="NZ_NQWI01000010.1"/>
</dbReference>
<reference evidence="3" key="1">
    <citation type="submission" date="2017-08" db="EMBL/GenBank/DDBJ databases">
        <authorList>
            <person name="Grouzdev D.S."/>
            <person name="Gaisin V.A."/>
            <person name="Rysina M.S."/>
            <person name="Gorlenko V.M."/>
        </authorList>
    </citation>
    <scope>NUCLEOTIDE SEQUENCE [LARGE SCALE GENOMIC DNA]</scope>
    <source>
        <strain evidence="3">Kir15-3F</strain>
    </source>
</reference>
<gene>
    <name evidence="2" type="ORF">CJ255_03760</name>
</gene>
<feature type="transmembrane region" description="Helical" evidence="1">
    <location>
        <begin position="391"/>
        <end position="410"/>
    </location>
</feature>
<evidence type="ECO:0000256" key="1">
    <source>
        <dbReference type="SAM" id="Phobius"/>
    </source>
</evidence>
<feature type="transmembrane region" description="Helical" evidence="1">
    <location>
        <begin position="46"/>
        <end position="66"/>
    </location>
</feature>
<organism evidence="2 3">
    <name type="scientific">Candidatus Viridilinea mediisalina</name>
    <dbReference type="NCBI Taxonomy" id="2024553"/>
    <lineage>
        <taxon>Bacteria</taxon>
        <taxon>Bacillati</taxon>
        <taxon>Chloroflexota</taxon>
        <taxon>Chloroflexia</taxon>
        <taxon>Chloroflexales</taxon>
        <taxon>Chloroflexineae</taxon>
        <taxon>Oscillochloridaceae</taxon>
        <taxon>Candidatus Viridilinea</taxon>
    </lineage>
</organism>
<dbReference type="Pfam" id="PF04286">
    <property type="entry name" value="DUF445"/>
    <property type="match status" value="1"/>
</dbReference>
<protein>
    <submittedName>
        <fullName evidence="2">DUF445 domain-containing protein</fullName>
    </submittedName>
</protein>
<dbReference type="InterPro" id="IPR007383">
    <property type="entry name" value="DUF445"/>
</dbReference>
<evidence type="ECO:0000313" key="3">
    <source>
        <dbReference type="Proteomes" id="UP000220527"/>
    </source>
</evidence>
<keyword evidence="1" id="KW-0472">Membrane</keyword>
<dbReference type="Proteomes" id="UP000220527">
    <property type="component" value="Unassembled WGS sequence"/>
</dbReference>
<dbReference type="OrthoDB" id="9769590at2"/>
<dbReference type="PANTHER" id="PTHR38442">
    <property type="entry name" value="INNER MEMBRANE PROTEIN-RELATED"/>
    <property type="match status" value="1"/>
</dbReference>
<evidence type="ECO:0000313" key="2">
    <source>
        <dbReference type="EMBL" id="PDW04391.1"/>
    </source>
</evidence>
<proteinExistence type="predicted"/>
<dbReference type="EMBL" id="NQWI01000010">
    <property type="protein sequence ID" value="PDW04391.1"/>
    <property type="molecule type" value="Genomic_DNA"/>
</dbReference>
<feature type="transmembrane region" description="Helical" evidence="1">
    <location>
        <begin position="16"/>
        <end position="34"/>
    </location>
</feature>
<dbReference type="AlphaFoldDB" id="A0A2A6RNB6"/>
<keyword evidence="3" id="KW-1185">Reference proteome</keyword>
<sequence>MDELQRARQLRQMQNFATGLLVAMAITFVVTSYFRDVAPWIGFVRAFAEAAMIGAIADWFAVTALFRHPFGIPIPHTAIVPRRKDPIAESFGRFIERNFLDPDRIVQRLRNQDVAGRVARWMRHPERSAQVADLAAESLVGLLRVANDDEVGALLQRTLNDRVHAIPATPMIARLLGMVVVEQRQRDVLLQLARVGTDWIEDNQEIIRKRIAGELPAWMPRIVDQKIYERLLDGVRKLLAELSENPDHPLYAQFTQTLERWIVNLQYDPEVRNRGEALKEELLNHPILRDMAGNLWQDMKTGLLQQSSTPNSPLRISIARGLAHLGDVLESDPDWRERVDGWTEDLTRYIVGRYGRVAGDFVTQTIRDWETAEVTRKIELQFGRDLQFIRINGTVVAGLVGLLIHIISMFF</sequence>
<dbReference type="GO" id="GO:0005886">
    <property type="term" value="C:plasma membrane"/>
    <property type="evidence" value="ECO:0007669"/>
    <property type="project" value="TreeGrafter"/>
</dbReference>
<dbReference type="PANTHER" id="PTHR38442:SF1">
    <property type="entry name" value="INNER MEMBRANE PROTEIN"/>
    <property type="match status" value="1"/>
</dbReference>
<comment type="caution">
    <text evidence="2">The sequence shown here is derived from an EMBL/GenBank/DDBJ whole genome shotgun (WGS) entry which is preliminary data.</text>
</comment>
<keyword evidence="1" id="KW-0812">Transmembrane</keyword>